<protein>
    <submittedName>
        <fullName evidence="3">PTS ascorbate transporter subunit IIB</fullName>
    </submittedName>
</protein>
<reference evidence="3 4" key="1">
    <citation type="journal article" date="2003" name="Int. J. Syst. Evol. Microbiol.">
        <title>Virgibacillus carmonensis sp. nov., Virgibacillus necropolis sp. nov. and Virgibacillus picturae sp. nov., three novel species isolated from deteriorated mural paintings, transfer of the species of the genus salibacillus to Virgibacillus, as Virgibacillus marismortui comb. nov. and Virgibacillus salexigens comb. nov., and emended description of the genus Virgibacillus.</title>
        <authorList>
            <person name="Heyrman J."/>
            <person name="Logan N.A."/>
            <person name="Busse H.J."/>
            <person name="Balcaen A."/>
            <person name="Lebbe L."/>
            <person name="Rodriguez-Diaz M."/>
            <person name="Swings J."/>
            <person name="De Vos P."/>
        </authorList>
    </citation>
    <scope>NUCLEOTIDE SEQUENCE [LARGE SCALE GENOMIC DNA]</scope>
    <source>
        <strain evidence="3 4">LMG 19488</strain>
    </source>
</reference>
<dbReference type="EMBL" id="CP022437">
    <property type="protein sequence ID" value="ASN04383.1"/>
    <property type="molecule type" value="Genomic_DNA"/>
</dbReference>
<evidence type="ECO:0000259" key="2">
    <source>
        <dbReference type="PROSITE" id="PS51099"/>
    </source>
</evidence>
<evidence type="ECO:0000313" key="4">
    <source>
        <dbReference type="Proteomes" id="UP000204391"/>
    </source>
</evidence>
<dbReference type="KEGG" id="vne:CFK40_04845"/>
<proteinExistence type="predicted"/>
<dbReference type="Pfam" id="PF02302">
    <property type="entry name" value="PTS_IIB"/>
    <property type="match status" value="1"/>
</dbReference>
<dbReference type="Gene3D" id="3.40.50.2300">
    <property type="match status" value="1"/>
</dbReference>
<feature type="domain" description="PTS EIIB type-2" evidence="2">
    <location>
        <begin position="1"/>
        <end position="91"/>
    </location>
</feature>
<dbReference type="GO" id="GO:0008982">
    <property type="term" value="F:protein-N(PI)-phosphohistidine-sugar phosphotransferase activity"/>
    <property type="evidence" value="ECO:0007669"/>
    <property type="project" value="InterPro"/>
</dbReference>
<evidence type="ECO:0000256" key="1">
    <source>
        <dbReference type="ARBA" id="ARBA00022679"/>
    </source>
</evidence>
<dbReference type="SUPFAM" id="SSF52794">
    <property type="entry name" value="PTS system IIB component-like"/>
    <property type="match status" value="1"/>
</dbReference>
<dbReference type="OrthoDB" id="6603449at2"/>
<name>A0A221M9R1_9BACI</name>
<accession>A0A221M9R1</accession>
<dbReference type="GO" id="GO:0009401">
    <property type="term" value="P:phosphoenolpyruvate-dependent sugar phosphotransferase system"/>
    <property type="evidence" value="ECO:0007669"/>
    <property type="project" value="InterPro"/>
</dbReference>
<organism evidence="3 4">
    <name type="scientific">Virgibacillus necropolis</name>
    <dbReference type="NCBI Taxonomy" id="163877"/>
    <lineage>
        <taxon>Bacteria</taxon>
        <taxon>Bacillati</taxon>
        <taxon>Bacillota</taxon>
        <taxon>Bacilli</taxon>
        <taxon>Bacillales</taxon>
        <taxon>Bacillaceae</taxon>
        <taxon>Virgibacillus</taxon>
    </lineage>
</organism>
<keyword evidence="4" id="KW-1185">Reference proteome</keyword>
<dbReference type="Proteomes" id="UP000204391">
    <property type="component" value="Chromosome"/>
</dbReference>
<keyword evidence="1" id="KW-0808">Transferase</keyword>
<dbReference type="CDD" id="cd05563">
    <property type="entry name" value="PTS_IIB_ascorbate"/>
    <property type="match status" value="1"/>
</dbReference>
<sequence>MKILAVCGNGLGSSMVLRMTAEAVLKDLGVKASIKTADISSAKSEEADIIITSEQFSNMLTGSIDAPIVTVKNYVDRGEMKEKLEPALANL</sequence>
<gene>
    <name evidence="3" type="ORF">CFK40_04845</name>
</gene>
<dbReference type="InterPro" id="IPR013011">
    <property type="entry name" value="PTS_EIIB_2"/>
</dbReference>
<dbReference type="AlphaFoldDB" id="A0A221M9R1"/>
<evidence type="ECO:0000313" key="3">
    <source>
        <dbReference type="EMBL" id="ASN04383.1"/>
    </source>
</evidence>
<dbReference type="PROSITE" id="PS51099">
    <property type="entry name" value="PTS_EIIB_TYPE_2"/>
    <property type="match status" value="1"/>
</dbReference>
<dbReference type="RefSeq" id="WP_089531087.1">
    <property type="nucleotide sequence ID" value="NZ_CP022437.1"/>
</dbReference>
<dbReference type="InterPro" id="IPR036095">
    <property type="entry name" value="PTS_EIIB-like_sf"/>
</dbReference>
<dbReference type="InterPro" id="IPR003501">
    <property type="entry name" value="PTS_EIIB_2/3"/>
</dbReference>